<feature type="non-terminal residue" evidence="1">
    <location>
        <position position="1"/>
    </location>
</feature>
<protein>
    <submittedName>
        <fullName evidence="1">Uncharacterized protein</fullName>
    </submittedName>
</protein>
<keyword evidence="2" id="KW-1185">Reference proteome</keyword>
<proteinExistence type="predicted"/>
<sequence length="350" mass="40373">YQSFDFSNNGITSLNLFEHGTETIFDHDGFVYKLYFTNDRFTENNICEPRDDKNDQIKWIPTNFHRASNKPFFLVIEVYNSHIKQLWSDAKQLVEHYRSMASSEIEIYEYQGVYGCLLVYIPSHVFSEFQPDADNPNESSIALEMVTSSIKNCLQCGSILNVIRYMSFYCLSDKKSISEEIIIEEYSLIYMTLLSNKRMHAFYPNSKDRHSFVILAIEILGQQEENNILAGNFVQELSNAISQNEILALKNQLGFEMISISFSSYLPNNADKFLSSQKTDIASSDRSFLIFCIPISWLKSTDDYIKLHLAGFITIINNILMQVIPQCKSAIRCGLRKHVLELTNQKCEGY</sequence>
<name>A0ABQ8PBP6_9CRYT</name>
<evidence type="ECO:0000313" key="1">
    <source>
        <dbReference type="EMBL" id="KAJ1615400.1"/>
    </source>
</evidence>
<reference evidence="1" key="1">
    <citation type="submission" date="2022-10" db="EMBL/GenBank/DDBJ databases">
        <title>Adaptive evolution leads to modifications in subtelomeric GC content in a zoonotic Cryptosporidium species.</title>
        <authorList>
            <person name="Li J."/>
            <person name="Feng Y."/>
            <person name="Xiao L."/>
        </authorList>
    </citation>
    <scope>NUCLEOTIDE SEQUENCE</scope>
    <source>
        <strain evidence="1">25894</strain>
    </source>
</reference>
<evidence type="ECO:0000313" key="2">
    <source>
        <dbReference type="Proteomes" id="UP001071777"/>
    </source>
</evidence>
<dbReference type="Proteomes" id="UP001071777">
    <property type="component" value="Unassembled WGS sequence"/>
</dbReference>
<accession>A0ABQ8PBP6</accession>
<dbReference type="EMBL" id="JAPCXB010000004">
    <property type="protein sequence ID" value="KAJ1615400.1"/>
    <property type="molecule type" value="Genomic_DNA"/>
</dbReference>
<gene>
    <name evidence="1" type="ORF">OJ252_149</name>
</gene>
<comment type="caution">
    <text evidence="1">The sequence shown here is derived from an EMBL/GenBank/DDBJ whole genome shotgun (WGS) entry which is preliminary data.</text>
</comment>
<organism evidence="1 2">
    <name type="scientific">Cryptosporidium canis</name>
    <dbReference type="NCBI Taxonomy" id="195482"/>
    <lineage>
        <taxon>Eukaryota</taxon>
        <taxon>Sar</taxon>
        <taxon>Alveolata</taxon>
        <taxon>Apicomplexa</taxon>
        <taxon>Conoidasida</taxon>
        <taxon>Coccidia</taxon>
        <taxon>Eucoccidiorida</taxon>
        <taxon>Eimeriorina</taxon>
        <taxon>Cryptosporidiidae</taxon>
        <taxon>Cryptosporidium</taxon>
    </lineage>
</organism>